<dbReference type="PROSITE" id="PS50005">
    <property type="entry name" value="TPR"/>
    <property type="match status" value="1"/>
</dbReference>
<evidence type="ECO:0000256" key="1">
    <source>
        <dbReference type="PROSITE-ProRule" id="PRU00339"/>
    </source>
</evidence>
<accession>A0ABD3PL59</accession>
<gene>
    <name evidence="3" type="ORF">HJC23_012306</name>
</gene>
<proteinExistence type="predicted"/>
<feature type="repeat" description="TPR" evidence="1">
    <location>
        <begin position="421"/>
        <end position="454"/>
    </location>
</feature>
<keyword evidence="4" id="KW-1185">Reference proteome</keyword>
<evidence type="ECO:0000313" key="3">
    <source>
        <dbReference type="EMBL" id="KAL3788750.1"/>
    </source>
</evidence>
<dbReference type="SMART" id="SM00028">
    <property type="entry name" value="TPR"/>
    <property type="match status" value="2"/>
</dbReference>
<evidence type="ECO:0000313" key="4">
    <source>
        <dbReference type="Proteomes" id="UP001516023"/>
    </source>
</evidence>
<protein>
    <recommendedName>
        <fullName evidence="5">KIF-binding protein</fullName>
    </recommendedName>
</protein>
<sequence length="755" mass="86875">MNHRWTPLLWIAFHYLLFLVDITPFTCGAANSNDESDVDDPSKRILVNGDVLVIGGAVFLQHPPQQLRTSIESSCRQGNDMACLYDETLQRIKTSAIEMAELSSAAHGEYNGDENLDKEFDLVSMLAQDLLFIGSFHREQLDDGLVSALAHDQDSFSDSSDTLTKEHYVRAMGAFHAALYYYRKMWSIMNEQPPTRTQDVYYLHPILLANFGVALQLSDLYERYYQVFHEAPRSDGADMQRAADAAAREAYSLSYRYLLTSEHWCVKSQSLLESITSYEEKEEEKQNKHTMYNNDPYEKLYRRQVQEQHQLYVYETNQSLAATNARIGTLLLTMYAEGYTLTSEEMLKHEPAARTILLNSFGYVIDEEQEDYTDEIIDTIKLDQERLLLRIIDRIKHGISIYEDSAVNANLDLEDNRINMADSYYHLGMAYQYIGDYKSAISEWKTSLDLYRSVFNEYTSSPSTNAELIMDVVQSLITTSQQCRDASLSLGHYDDAKAFFRLNLTLRRYLEDGVSIEEALDHDKVDDVEDDTQEDVEDSIDYQYDQVFWGSTQLIDDSIHQHQTLLDEYYKTLLNHPDGSYHEVTLDIDGSEFSSMEFSDRVYEGSLRSVIGSLYLAKNDVRAARDELELAVVLLKKGMEDELRGVWDTKARDIDGNELSIPLYVADALLNLSYAQCGLKQWHKSMSSFEDALDMFAKELPEGENPFDYKNKDRGHKSREPPLRDNLLERMKSKYSIRVENFELRVNSTIGSEDD</sequence>
<dbReference type="EMBL" id="JABMIG020000152">
    <property type="protein sequence ID" value="KAL3788750.1"/>
    <property type="molecule type" value="Genomic_DNA"/>
</dbReference>
<name>A0ABD3PL59_9STRA</name>
<reference evidence="3 4" key="1">
    <citation type="journal article" date="2020" name="G3 (Bethesda)">
        <title>Improved Reference Genome for Cyclotella cryptica CCMP332, a Model for Cell Wall Morphogenesis, Salinity Adaptation, and Lipid Production in Diatoms (Bacillariophyta).</title>
        <authorList>
            <person name="Roberts W.R."/>
            <person name="Downey K.M."/>
            <person name="Ruck E.C."/>
            <person name="Traller J.C."/>
            <person name="Alverson A.J."/>
        </authorList>
    </citation>
    <scope>NUCLEOTIDE SEQUENCE [LARGE SCALE GENOMIC DNA]</scope>
    <source>
        <strain evidence="3 4">CCMP332</strain>
    </source>
</reference>
<comment type="caution">
    <text evidence="3">The sequence shown here is derived from an EMBL/GenBank/DDBJ whole genome shotgun (WGS) entry which is preliminary data.</text>
</comment>
<organism evidence="3 4">
    <name type="scientific">Cyclotella cryptica</name>
    <dbReference type="NCBI Taxonomy" id="29204"/>
    <lineage>
        <taxon>Eukaryota</taxon>
        <taxon>Sar</taxon>
        <taxon>Stramenopiles</taxon>
        <taxon>Ochrophyta</taxon>
        <taxon>Bacillariophyta</taxon>
        <taxon>Coscinodiscophyceae</taxon>
        <taxon>Thalassiosirophycidae</taxon>
        <taxon>Stephanodiscales</taxon>
        <taxon>Stephanodiscaceae</taxon>
        <taxon>Cyclotella</taxon>
    </lineage>
</organism>
<dbReference type="SUPFAM" id="SSF48452">
    <property type="entry name" value="TPR-like"/>
    <property type="match status" value="1"/>
</dbReference>
<dbReference type="InterPro" id="IPR011990">
    <property type="entry name" value="TPR-like_helical_dom_sf"/>
</dbReference>
<feature type="chain" id="PRO_5044800707" description="KIF-binding protein" evidence="2">
    <location>
        <begin position="29"/>
        <end position="755"/>
    </location>
</feature>
<evidence type="ECO:0008006" key="5">
    <source>
        <dbReference type="Google" id="ProtNLM"/>
    </source>
</evidence>
<dbReference type="Pfam" id="PF13181">
    <property type="entry name" value="TPR_8"/>
    <property type="match status" value="1"/>
</dbReference>
<keyword evidence="1" id="KW-0802">TPR repeat</keyword>
<dbReference type="Gene3D" id="1.25.40.10">
    <property type="entry name" value="Tetratricopeptide repeat domain"/>
    <property type="match status" value="1"/>
</dbReference>
<evidence type="ECO:0000256" key="2">
    <source>
        <dbReference type="SAM" id="SignalP"/>
    </source>
</evidence>
<keyword evidence="2" id="KW-0732">Signal</keyword>
<dbReference type="Proteomes" id="UP001516023">
    <property type="component" value="Unassembled WGS sequence"/>
</dbReference>
<dbReference type="AlphaFoldDB" id="A0ABD3PL59"/>
<dbReference type="InterPro" id="IPR019734">
    <property type="entry name" value="TPR_rpt"/>
</dbReference>
<feature type="signal peptide" evidence="2">
    <location>
        <begin position="1"/>
        <end position="28"/>
    </location>
</feature>